<dbReference type="InterPro" id="IPR051726">
    <property type="entry name" value="Chitin_Synth_Reg"/>
</dbReference>
<protein>
    <submittedName>
        <fullName evidence="4">SEL1-like repeat protein</fullName>
    </submittedName>
</protein>
<evidence type="ECO:0000256" key="1">
    <source>
        <dbReference type="ARBA" id="ARBA00022737"/>
    </source>
</evidence>
<keyword evidence="5" id="KW-1185">Reference proteome</keyword>
<dbReference type="InterPro" id="IPR036365">
    <property type="entry name" value="PGBD-like_sf"/>
</dbReference>
<dbReference type="SUPFAM" id="SSF47090">
    <property type="entry name" value="PGBD-like"/>
    <property type="match status" value="1"/>
</dbReference>
<proteinExistence type="predicted"/>
<dbReference type="Gene3D" id="1.25.40.10">
    <property type="entry name" value="Tetratricopeptide repeat domain"/>
    <property type="match status" value="1"/>
</dbReference>
<reference evidence="4" key="1">
    <citation type="submission" date="2023-03" db="EMBL/GenBank/DDBJ databases">
        <title>Multiphase analysis and comparison of six strains from genera Psychromarinibacter, Lutimaribacter, and Maritimibacter, including a novel species: Psychromarinibacter sediminicola sp. nov.</title>
        <authorList>
            <person name="Wang Y.-H."/>
            <person name="Ye M.-Q."/>
            <person name="Du Z.-J."/>
        </authorList>
    </citation>
    <scope>NUCLEOTIDE SEQUENCE</scope>
    <source>
        <strain evidence="4">C21-152</strain>
    </source>
</reference>
<dbReference type="PANTHER" id="PTHR46430:SF1">
    <property type="entry name" value="CHITIN SYNTHASE REGULATOR SKT5-RELATED"/>
    <property type="match status" value="1"/>
</dbReference>
<dbReference type="SUPFAM" id="SSF81901">
    <property type="entry name" value="HCP-like"/>
    <property type="match status" value="1"/>
</dbReference>
<organism evidence="4 5">
    <name type="scientific">Psychromarinibacter sediminicola</name>
    <dbReference type="NCBI Taxonomy" id="3033385"/>
    <lineage>
        <taxon>Bacteria</taxon>
        <taxon>Pseudomonadati</taxon>
        <taxon>Pseudomonadota</taxon>
        <taxon>Alphaproteobacteria</taxon>
        <taxon>Rhodobacterales</taxon>
        <taxon>Paracoccaceae</taxon>
        <taxon>Psychromarinibacter</taxon>
    </lineage>
</organism>
<evidence type="ECO:0000259" key="3">
    <source>
        <dbReference type="Pfam" id="PF01471"/>
    </source>
</evidence>
<gene>
    <name evidence="4" type="ORF">P1J78_21230</name>
</gene>
<dbReference type="Pfam" id="PF01471">
    <property type="entry name" value="PG_binding_1"/>
    <property type="match status" value="1"/>
</dbReference>
<evidence type="ECO:0000313" key="4">
    <source>
        <dbReference type="EMBL" id="MDF0603266.1"/>
    </source>
</evidence>
<comment type="caution">
    <text evidence="4">The sequence shown here is derived from an EMBL/GenBank/DDBJ whole genome shotgun (WGS) entry which is preliminary data.</text>
</comment>
<feature type="signal peptide" evidence="2">
    <location>
        <begin position="1"/>
        <end position="28"/>
    </location>
</feature>
<dbReference type="EMBL" id="JARGYC010000084">
    <property type="protein sequence ID" value="MDF0603266.1"/>
    <property type="molecule type" value="Genomic_DNA"/>
</dbReference>
<evidence type="ECO:0000313" key="5">
    <source>
        <dbReference type="Proteomes" id="UP001220964"/>
    </source>
</evidence>
<dbReference type="InterPro" id="IPR011990">
    <property type="entry name" value="TPR-like_helical_dom_sf"/>
</dbReference>
<dbReference type="PANTHER" id="PTHR46430">
    <property type="entry name" value="PROTEIN SKT5-RELATED"/>
    <property type="match status" value="1"/>
</dbReference>
<accession>A0AAE3NW91</accession>
<sequence length="742" mass="80422">MPLRRPFRIVASLALAAAASVAAVPAQAAEDDPRMQLLVIGASPEAGLEGGLSGDRPIIAIDALPEAGDVKQEVFAARLRANPVSTFVSTPSDEGKQFEQFFLVARAALEPAGGNHRLSLGRAQFSMEDFAGRLGSAVQAFDPRHRRIGFLHIVDPADAFPRALPELQTALGGLGFDMMVLMIEGEGAACDTAQPLHYSLMAGLADRAPFGNADGASTVAEVESYLTGALARADARDCGPTYSLILKSGDDPNRVVVEGAMPPFVEMETRLYHETFEAMFLLESEDADTVHAFLESCVYCPREAELTGRLKAMEDTRRTAALEGEIWERIKADDTRERLAIYVENCALCEHRAEALARIDRIDAKAAAFERERKDFMLASEARDLPALRAYAADCVACTHKAEAEALISEIEADTAYMAERALLAEAVEMRDPLRLDEYLKTCTVCDGQDEVARTMEVLVRLKEVRDPCLKLAGLPQHDGPRKLEDIDQAQATAACAAALEEFPEDGLLRTTMGRIKQAAGDVAAAKAAYAFGMDREVPAAYGLAAYSHYAPTDGSRVDLDKVEELASTGAELGDWLSHEILTVIYSKDLVPGKSGEDAFDIAARIAEEGNPLAQFFVGYYYLTGTGTEPSDSEAEAWLKKAVDQGYTHAYSFLAELHERGTDGTPRPDMAADLYWAALEQGDPTATDRLTTQLNNRDREVVRIIQAKLREAGLYRGRVDGVAGPGTVSAIREYADTLKTQG</sequence>
<evidence type="ECO:0000256" key="2">
    <source>
        <dbReference type="SAM" id="SignalP"/>
    </source>
</evidence>
<dbReference type="RefSeq" id="WP_275569389.1">
    <property type="nucleotide sequence ID" value="NZ_JARGYC010000084.1"/>
</dbReference>
<dbReference type="Proteomes" id="UP001220964">
    <property type="component" value="Unassembled WGS sequence"/>
</dbReference>
<feature type="chain" id="PRO_5042145104" evidence="2">
    <location>
        <begin position="29"/>
        <end position="742"/>
    </location>
</feature>
<feature type="domain" description="Peptidoglycan binding-like" evidence="3">
    <location>
        <begin position="700"/>
        <end position="734"/>
    </location>
</feature>
<dbReference type="Pfam" id="PF08238">
    <property type="entry name" value="Sel1"/>
    <property type="match status" value="2"/>
</dbReference>
<dbReference type="SMART" id="SM00671">
    <property type="entry name" value="SEL1"/>
    <property type="match status" value="3"/>
</dbReference>
<keyword evidence="2" id="KW-0732">Signal</keyword>
<dbReference type="AlphaFoldDB" id="A0AAE3NW91"/>
<dbReference type="InterPro" id="IPR006597">
    <property type="entry name" value="Sel1-like"/>
</dbReference>
<name>A0AAE3NW91_9RHOB</name>
<keyword evidence="1" id="KW-0677">Repeat</keyword>
<dbReference type="InterPro" id="IPR002477">
    <property type="entry name" value="Peptidoglycan-bd-like"/>
</dbReference>